<dbReference type="Proteomes" id="UP000007382">
    <property type="component" value="Chromosome"/>
</dbReference>
<dbReference type="KEGG" id="lfc:LFE_1678"/>
<dbReference type="SUPFAM" id="SSF48452">
    <property type="entry name" value="TPR-like"/>
    <property type="match status" value="1"/>
</dbReference>
<dbReference type="eggNOG" id="COG0457">
    <property type="taxonomic scope" value="Bacteria"/>
</dbReference>
<dbReference type="HOGENOM" id="CLU_1341893_0_0_0"/>
<feature type="repeat" description="TPR" evidence="3">
    <location>
        <begin position="150"/>
        <end position="183"/>
    </location>
</feature>
<dbReference type="Pfam" id="PF13181">
    <property type="entry name" value="TPR_8"/>
    <property type="match status" value="1"/>
</dbReference>
<dbReference type="Gene3D" id="1.25.40.10">
    <property type="entry name" value="Tetratricopeptide repeat domain"/>
    <property type="match status" value="2"/>
</dbReference>
<evidence type="ECO:0000313" key="4">
    <source>
        <dbReference type="EMBL" id="BAM07358.1"/>
    </source>
</evidence>
<accession>I0IQ09</accession>
<proteinExistence type="predicted"/>
<sequence length="201" mass="22634">MEENKGIGELFDEAETFRLTGKLIDAIALYRQILIRIPNAPMVLRRLAECLIEKGVPQEAISALEDAIRLDPEEPSQYHTLAGALRGRGRMNDALLIYRKAVDRSPGNITYLVDLAWCMADIGAMGKDRTLQEKALEVLTKAHEINDRDPGIWDGLAGIYKDLGNREKAIECVRKALELDPYDTDRIELLERLSMQKATNN</sequence>
<dbReference type="PATRIC" id="fig|1162668.3.peg.1997"/>
<evidence type="ECO:0000256" key="1">
    <source>
        <dbReference type="ARBA" id="ARBA00022737"/>
    </source>
</evidence>
<keyword evidence="2 3" id="KW-0802">TPR repeat</keyword>
<dbReference type="RefSeq" id="WP_014449843.1">
    <property type="nucleotide sequence ID" value="NC_017094.1"/>
</dbReference>
<dbReference type="InterPro" id="IPR011990">
    <property type="entry name" value="TPR-like_helical_dom_sf"/>
</dbReference>
<dbReference type="Pfam" id="PF14559">
    <property type="entry name" value="TPR_19"/>
    <property type="match status" value="1"/>
</dbReference>
<evidence type="ECO:0000256" key="3">
    <source>
        <dbReference type="PROSITE-ProRule" id="PRU00339"/>
    </source>
</evidence>
<reference evidence="4 5" key="1">
    <citation type="journal article" date="2012" name="J. Bacteriol.">
        <title>Complete Genome Sequence of Leptospirillum ferrooxidans Strain C2-3, Isolated from a Fresh Volcanic Ash Deposit on the Island of Miyake, Japan.</title>
        <authorList>
            <person name="Fujimura R."/>
            <person name="Sato Y."/>
            <person name="Nishizawa T."/>
            <person name="Oshima K."/>
            <person name="Kim S.-W."/>
            <person name="Hattori M."/>
            <person name="Kamijo T."/>
            <person name="Ohta H."/>
        </authorList>
    </citation>
    <scope>NUCLEOTIDE SEQUENCE [LARGE SCALE GENOMIC DNA]</scope>
    <source>
        <strain evidence="4 5">C2-3</strain>
    </source>
</reference>
<dbReference type="SMART" id="SM00028">
    <property type="entry name" value="TPR"/>
    <property type="match status" value="4"/>
</dbReference>
<feature type="repeat" description="TPR" evidence="3">
    <location>
        <begin position="41"/>
        <end position="74"/>
    </location>
</feature>
<dbReference type="PANTHER" id="PTHR44943">
    <property type="entry name" value="CELLULOSE SYNTHASE OPERON PROTEIN C"/>
    <property type="match status" value="1"/>
</dbReference>
<dbReference type="PROSITE" id="PS50005">
    <property type="entry name" value="TPR"/>
    <property type="match status" value="2"/>
</dbReference>
<reference evidence="5" key="2">
    <citation type="submission" date="2012-03" db="EMBL/GenBank/DDBJ databases">
        <title>The complete genome sequence of the pioneer microbe on fresh volcanic deposit, Leptospirillum ferrooxidans strain C2-3.</title>
        <authorList>
            <person name="Fujimura R."/>
            <person name="Sato Y."/>
            <person name="Nishizawa T."/>
            <person name="Nanba K."/>
            <person name="Oshima K."/>
            <person name="Hattori M."/>
            <person name="Kamijo T."/>
            <person name="Ohta H."/>
        </authorList>
    </citation>
    <scope>NUCLEOTIDE SEQUENCE [LARGE SCALE GENOMIC DNA]</scope>
    <source>
        <strain evidence="5">C2-3</strain>
    </source>
</reference>
<dbReference type="STRING" id="1162668.LFE_1678"/>
<keyword evidence="5" id="KW-1185">Reference proteome</keyword>
<dbReference type="EMBL" id="AP012342">
    <property type="protein sequence ID" value="BAM07358.1"/>
    <property type="molecule type" value="Genomic_DNA"/>
</dbReference>
<protein>
    <submittedName>
        <fullName evidence="4">Putative TPR-domain containing protein</fullName>
    </submittedName>
</protein>
<organism evidence="4 5">
    <name type="scientific">Leptospirillum ferrooxidans (strain C2-3)</name>
    <dbReference type="NCBI Taxonomy" id="1162668"/>
    <lineage>
        <taxon>Bacteria</taxon>
        <taxon>Pseudomonadati</taxon>
        <taxon>Nitrospirota</taxon>
        <taxon>Nitrospiria</taxon>
        <taxon>Nitrospirales</taxon>
        <taxon>Nitrospiraceae</taxon>
        <taxon>Leptospirillum</taxon>
    </lineage>
</organism>
<name>I0IQ09_LEPFC</name>
<dbReference type="OrthoDB" id="9813357at2"/>
<dbReference type="InterPro" id="IPR051685">
    <property type="entry name" value="Ycf3/AcsC/BcsC/TPR_MFPF"/>
</dbReference>
<evidence type="ECO:0000256" key="2">
    <source>
        <dbReference type="ARBA" id="ARBA00022803"/>
    </source>
</evidence>
<dbReference type="PANTHER" id="PTHR44943:SF8">
    <property type="entry name" value="TPR REPEAT-CONTAINING PROTEIN MJ0263"/>
    <property type="match status" value="1"/>
</dbReference>
<evidence type="ECO:0000313" key="5">
    <source>
        <dbReference type="Proteomes" id="UP000007382"/>
    </source>
</evidence>
<dbReference type="AlphaFoldDB" id="I0IQ09"/>
<gene>
    <name evidence="4" type="ordered locus">LFE_1678</name>
</gene>
<keyword evidence="1" id="KW-0677">Repeat</keyword>
<dbReference type="InterPro" id="IPR019734">
    <property type="entry name" value="TPR_rpt"/>
</dbReference>